<gene>
    <name evidence="1" type="ORF">CFP56_024344</name>
</gene>
<dbReference type="AlphaFoldDB" id="A0AAW0MAZ2"/>
<accession>A0AAW0MAZ2</accession>
<name>A0AAW0MAZ2_QUESU</name>
<comment type="caution">
    <text evidence="1">The sequence shown here is derived from an EMBL/GenBank/DDBJ whole genome shotgun (WGS) entry which is preliminary data.</text>
</comment>
<organism evidence="1">
    <name type="scientific">Quercus suber</name>
    <name type="common">Cork oak</name>
    <dbReference type="NCBI Taxonomy" id="58331"/>
    <lineage>
        <taxon>Eukaryota</taxon>
        <taxon>Viridiplantae</taxon>
        <taxon>Streptophyta</taxon>
        <taxon>Embryophyta</taxon>
        <taxon>Tracheophyta</taxon>
        <taxon>Spermatophyta</taxon>
        <taxon>Magnoliopsida</taxon>
        <taxon>eudicotyledons</taxon>
        <taxon>Gunneridae</taxon>
        <taxon>Pentapetalae</taxon>
        <taxon>rosids</taxon>
        <taxon>fabids</taxon>
        <taxon>Fagales</taxon>
        <taxon>Fagaceae</taxon>
        <taxon>Quercus</taxon>
    </lineage>
</organism>
<protein>
    <submittedName>
        <fullName evidence="1">Uncharacterized protein</fullName>
    </submittedName>
</protein>
<reference evidence="1" key="1">
    <citation type="submission" date="2017-12" db="EMBL/GenBank/DDBJ databases">
        <authorList>
            <person name="Barbosa P."/>
            <person name="Usie A."/>
            <person name="Ramos A.M."/>
        </authorList>
    </citation>
    <scope>NUCLEOTIDE SEQUENCE</scope>
    <source>
        <strain evidence="1">HL8</strain>
        <tissue evidence="1">Leaves</tissue>
    </source>
</reference>
<evidence type="ECO:0000313" key="1">
    <source>
        <dbReference type="EMBL" id="KAK7861137.1"/>
    </source>
</evidence>
<proteinExistence type="predicted"/>
<reference evidence="1" key="2">
    <citation type="journal article" date="2018" name="Sci. Data">
        <title>The draft genome sequence of cork oak.</title>
        <authorList>
            <person name="Ramos A.M."/>
            <person name="Usie A."/>
            <person name="Barbosa P."/>
            <person name="Barros P.M."/>
            <person name="Capote T."/>
            <person name="Chaves I."/>
            <person name="Simoes F."/>
            <person name="Abreu I."/>
            <person name="Carrasquinho I."/>
            <person name="Faro C."/>
            <person name="Guimaraes J.B."/>
            <person name="Mendonca D."/>
            <person name="Nobrega F."/>
            <person name="Rodrigues L."/>
            <person name="Saibo N.J.M."/>
            <person name="Varela M.C."/>
            <person name="Egas C."/>
            <person name="Matos J."/>
            <person name="Miguel C.M."/>
            <person name="Oliveira M.M."/>
            <person name="Ricardo C.P."/>
            <person name="Goncalves S."/>
        </authorList>
    </citation>
    <scope>NUCLEOTIDE SEQUENCE [LARGE SCALE GENOMIC DNA]</scope>
    <source>
        <strain evidence="1">HL8</strain>
    </source>
</reference>
<reference evidence="1" key="3">
    <citation type="submission" date="2023-07" db="EMBL/GenBank/DDBJ databases">
        <title>An improved reference 1 genome and first organelle genomes of Quercus suber.</title>
        <authorList>
            <consortium name="Genosuber Consortium"/>
            <person name="Usie A."/>
            <person name="Serra O."/>
            <person name="Barros P."/>
        </authorList>
    </citation>
    <scope>NUCLEOTIDE SEQUENCE</scope>
    <source>
        <strain evidence="1">HL8</strain>
        <tissue evidence="1">Leaves</tissue>
    </source>
</reference>
<dbReference type="EMBL" id="PKMF04000003">
    <property type="protein sequence ID" value="KAK7861137.1"/>
    <property type="molecule type" value="Genomic_DNA"/>
</dbReference>
<sequence length="109" mass="12806">MPCRAICEVKTYHETWMMVLMTFHPIDFIPLSDTPISLNKTKFWLWFEWVLLKLVVGRLKYGFKVMVCVFVFSLFCIGLKVEESYLCKTTTYIRCKDMSCQIGNVMVGI</sequence>